<protein>
    <recommendedName>
        <fullName evidence="4">Cytochrome b561</fullName>
    </recommendedName>
</protein>
<evidence type="ECO:0000256" key="1">
    <source>
        <dbReference type="SAM" id="Phobius"/>
    </source>
</evidence>
<evidence type="ECO:0008006" key="4">
    <source>
        <dbReference type="Google" id="ProtNLM"/>
    </source>
</evidence>
<keyword evidence="1" id="KW-0472">Membrane</keyword>
<dbReference type="EMBL" id="FNSL01000001">
    <property type="protein sequence ID" value="SEB34268.1"/>
    <property type="molecule type" value="Genomic_DNA"/>
</dbReference>
<reference evidence="3" key="1">
    <citation type="submission" date="2016-10" db="EMBL/GenBank/DDBJ databases">
        <authorList>
            <person name="Varghese N."/>
            <person name="Submissions S."/>
        </authorList>
    </citation>
    <scope>NUCLEOTIDE SEQUENCE [LARGE SCALE GENOMIC DNA]</scope>
    <source>
        <strain evidence="3">ES.061</strain>
    </source>
</reference>
<sequence length="141" mass="16044">MNGETLSGITSTRPSQLDSLYFGFHRLIAIACLIMGLFYWVRLLGFYPGLMWRFDLMPVHWQVASVILAVIYPFASVGLWLVAPWGAVIWFLCAGAEVVMFGVLPDLFGHNYPLIGFHLVVAVVYAVLRFARYRSRRRAML</sequence>
<dbReference type="Pfam" id="PF19660">
    <property type="entry name" value="DUF6163"/>
    <property type="match status" value="1"/>
</dbReference>
<dbReference type="RefSeq" id="WP_090325801.1">
    <property type="nucleotide sequence ID" value="NZ_FNSL01000001.1"/>
</dbReference>
<dbReference type="InterPro" id="IPR046161">
    <property type="entry name" value="DUF6163"/>
</dbReference>
<dbReference type="AlphaFoldDB" id="A0A1H4ILU6"/>
<feature type="transmembrane region" description="Helical" evidence="1">
    <location>
        <begin position="61"/>
        <end position="82"/>
    </location>
</feature>
<feature type="transmembrane region" description="Helical" evidence="1">
    <location>
        <begin position="114"/>
        <end position="131"/>
    </location>
</feature>
<keyword evidence="1" id="KW-1133">Transmembrane helix</keyword>
<feature type="transmembrane region" description="Helical" evidence="1">
    <location>
        <begin position="20"/>
        <end position="41"/>
    </location>
</feature>
<evidence type="ECO:0000313" key="2">
    <source>
        <dbReference type="EMBL" id="SEB34268.1"/>
    </source>
</evidence>
<organism evidence="2 3">
    <name type="scientific">Nitratireductor aquibiodomus</name>
    <dbReference type="NCBI Taxonomy" id="204799"/>
    <lineage>
        <taxon>Bacteria</taxon>
        <taxon>Pseudomonadati</taxon>
        <taxon>Pseudomonadota</taxon>
        <taxon>Alphaproteobacteria</taxon>
        <taxon>Hyphomicrobiales</taxon>
        <taxon>Phyllobacteriaceae</taxon>
        <taxon>Nitratireductor</taxon>
    </lineage>
</organism>
<name>A0A1H4ILU6_9HYPH</name>
<keyword evidence="3" id="KW-1185">Reference proteome</keyword>
<feature type="transmembrane region" description="Helical" evidence="1">
    <location>
        <begin position="89"/>
        <end position="108"/>
    </location>
</feature>
<proteinExistence type="predicted"/>
<gene>
    <name evidence="2" type="ORF">SAMN05216452_0023</name>
</gene>
<dbReference type="Proteomes" id="UP000199064">
    <property type="component" value="Unassembled WGS sequence"/>
</dbReference>
<keyword evidence="1" id="KW-0812">Transmembrane</keyword>
<evidence type="ECO:0000313" key="3">
    <source>
        <dbReference type="Proteomes" id="UP000199064"/>
    </source>
</evidence>
<accession>A0A1H4ILU6</accession>